<keyword evidence="2" id="KW-1185">Reference proteome</keyword>
<gene>
    <name evidence="1" type="ORF">BDR25DRAFT_353438</name>
</gene>
<dbReference type="EMBL" id="MU003502">
    <property type="protein sequence ID" value="KAF2472411.1"/>
    <property type="molecule type" value="Genomic_DNA"/>
</dbReference>
<organism evidence="1 2">
    <name type="scientific">Lindgomyces ingoldianus</name>
    <dbReference type="NCBI Taxonomy" id="673940"/>
    <lineage>
        <taxon>Eukaryota</taxon>
        <taxon>Fungi</taxon>
        <taxon>Dikarya</taxon>
        <taxon>Ascomycota</taxon>
        <taxon>Pezizomycotina</taxon>
        <taxon>Dothideomycetes</taxon>
        <taxon>Pleosporomycetidae</taxon>
        <taxon>Pleosporales</taxon>
        <taxon>Lindgomycetaceae</taxon>
        <taxon>Lindgomyces</taxon>
    </lineage>
</organism>
<comment type="caution">
    <text evidence="1">The sequence shown here is derived from an EMBL/GenBank/DDBJ whole genome shotgun (WGS) entry which is preliminary data.</text>
</comment>
<proteinExistence type="predicted"/>
<reference evidence="1" key="1">
    <citation type="journal article" date="2020" name="Stud. Mycol.">
        <title>101 Dothideomycetes genomes: a test case for predicting lifestyles and emergence of pathogens.</title>
        <authorList>
            <person name="Haridas S."/>
            <person name="Albert R."/>
            <person name="Binder M."/>
            <person name="Bloem J."/>
            <person name="Labutti K."/>
            <person name="Salamov A."/>
            <person name="Andreopoulos B."/>
            <person name="Baker S."/>
            <person name="Barry K."/>
            <person name="Bills G."/>
            <person name="Bluhm B."/>
            <person name="Cannon C."/>
            <person name="Castanera R."/>
            <person name="Culley D."/>
            <person name="Daum C."/>
            <person name="Ezra D."/>
            <person name="Gonzalez J."/>
            <person name="Henrissat B."/>
            <person name="Kuo A."/>
            <person name="Liang C."/>
            <person name="Lipzen A."/>
            <person name="Lutzoni F."/>
            <person name="Magnuson J."/>
            <person name="Mondo S."/>
            <person name="Nolan M."/>
            <person name="Ohm R."/>
            <person name="Pangilinan J."/>
            <person name="Park H.-J."/>
            <person name="Ramirez L."/>
            <person name="Alfaro M."/>
            <person name="Sun H."/>
            <person name="Tritt A."/>
            <person name="Yoshinaga Y."/>
            <person name="Zwiers L.-H."/>
            <person name="Turgeon B."/>
            <person name="Goodwin S."/>
            <person name="Spatafora J."/>
            <person name="Crous P."/>
            <person name="Grigoriev I."/>
        </authorList>
    </citation>
    <scope>NUCLEOTIDE SEQUENCE</scope>
    <source>
        <strain evidence="1">ATCC 200398</strain>
    </source>
</reference>
<dbReference type="Proteomes" id="UP000799755">
    <property type="component" value="Unassembled WGS sequence"/>
</dbReference>
<evidence type="ECO:0000313" key="1">
    <source>
        <dbReference type="EMBL" id="KAF2472411.1"/>
    </source>
</evidence>
<name>A0ACB6QZR1_9PLEO</name>
<accession>A0ACB6QZR1</accession>
<evidence type="ECO:0000313" key="2">
    <source>
        <dbReference type="Proteomes" id="UP000799755"/>
    </source>
</evidence>
<protein>
    <submittedName>
        <fullName evidence="1">Uncharacterized protein</fullName>
    </submittedName>
</protein>
<sequence>MVPALPDRGITISINLAEKFAQINVFGEVEEGGVFMTEETKEVSREWENGAEFDDLSVEIGEIGGRDQGLMKGKMTYLAALLFSYCPEEFCFRGAASFCSAELKSGISWYCIGDIDIWDVKACHISHRAALTALEVTGASYQFNGNTMLSRFANNYVDMVPQNITEYNGLTEDMRFCDSQLLAGLEALTDERQPVTPIPLMTSYNLPGFDADNILGWPRIWKLALVYAKANSAVSNALIVSDLPS</sequence>